<feature type="compositionally biased region" description="Basic and acidic residues" evidence="1">
    <location>
        <begin position="230"/>
        <end position="241"/>
    </location>
</feature>
<dbReference type="AlphaFoldDB" id="T0HNA0"/>
<evidence type="ECO:0000313" key="4">
    <source>
        <dbReference type="Proteomes" id="UP000015525"/>
    </source>
</evidence>
<feature type="transmembrane region" description="Helical" evidence="2">
    <location>
        <begin position="65"/>
        <end position="86"/>
    </location>
</feature>
<name>T0HNA0_9SPHN</name>
<feature type="region of interest" description="Disordered" evidence="1">
    <location>
        <begin position="219"/>
        <end position="241"/>
    </location>
</feature>
<gene>
    <name evidence="3" type="ORF">L288_01305</name>
</gene>
<dbReference type="InterPro" id="IPR014509">
    <property type="entry name" value="YjdF-like"/>
</dbReference>
<accession>T0HNA0</accession>
<dbReference type="PATRIC" id="fig|1329909.3.peg.237"/>
<dbReference type="Proteomes" id="UP000015525">
    <property type="component" value="Unassembled WGS sequence"/>
</dbReference>
<feature type="transmembrane region" description="Helical" evidence="2">
    <location>
        <begin position="147"/>
        <end position="173"/>
    </location>
</feature>
<dbReference type="Pfam" id="PF09997">
    <property type="entry name" value="DUF2238"/>
    <property type="match status" value="1"/>
</dbReference>
<dbReference type="RefSeq" id="WP_021236592.1">
    <property type="nucleotide sequence ID" value="NZ_ATHO01000009.1"/>
</dbReference>
<keyword evidence="4" id="KW-1185">Reference proteome</keyword>
<evidence type="ECO:0000313" key="3">
    <source>
        <dbReference type="EMBL" id="EQB14507.1"/>
    </source>
</evidence>
<reference evidence="3 4" key="1">
    <citation type="journal article" date="2013" name="Genome Announc.">
        <title>Draft Genome Sequence of Sphingobium quisquiliarum Strain P25T, a Novel Hexachlorocyclohexane (HCH)-Degrading Bacterium Isolated from an HCH Dumpsite.</title>
        <authorList>
            <person name="Kumar Singh A."/>
            <person name="Sangwan N."/>
            <person name="Sharma A."/>
            <person name="Gupta V."/>
            <person name="Khurana J.P."/>
            <person name="Lal R."/>
        </authorList>
    </citation>
    <scope>NUCLEOTIDE SEQUENCE [LARGE SCALE GENOMIC DNA]</scope>
    <source>
        <strain evidence="3 4">P25</strain>
    </source>
</reference>
<sequence>MIPGAAAVWKSLPAAQRRMILILIAAIAVANIDQPFPELAPLQHGPTLALALAAPWLLRRWPLSNGAVACVLAFLLLHTLGGRYIYSYVPYDDWARAISGHDLSSSLGWRRNGYDRLVHFAFGALLTAPIAQAAYRHGAMRRRWSLCFAFVTVGFVGAAYEIFEWLLTIIAAGETADWYNGQQGDIWDPQKDLLAAQAGAALALLLPVVRRIGQAQSPVLINPNHPGGQADDRPELRKARD</sequence>
<comment type="caution">
    <text evidence="3">The sequence shown here is derived from an EMBL/GenBank/DDBJ whole genome shotgun (WGS) entry which is preliminary data.</text>
</comment>
<proteinExistence type="predicted"/>
<organism evidence="3 4">
    <name type="scientific">Sphingobium quisquiliarum P25</name>
    <dbReference type="NCBI Taxonomy" id="1329909"/>
    <lineage>
        <taxon>Bacteria</taxon>
        <taxon>Pseudomonadati</taxon>
        <taxon>Pseudomonadota</taxon>
        <taxon>Alphaproteobacteria</taxon>
        <taxon>Sphingomonadales</taxon>
        <taxon>Sphingomonadaceae</taxon>
        <taxon>Sphingobium</taxon>
    </lineage>
</organism>
<keyword evidence="2" id="KW-1133">Transmembrane helix</keyword>
<feature type="transmembrane region" description="Helical" evidence="2">
    <location>
        <begin position="117"/>
        <end position="135"/>
    </location>
</feature>
<evidence type="ECO:0008006" key="5">
    <source>
        <dbReference type="Google" id="ProtNLM"/>
    </source>
</evidence>
<dbReference type="EMBL" id="ATHO01000009">
    <property type="protein sequence ID" value="EQB14507.1"/>
    <property type="molecule type" value="Genomic_DNA"/>
</dbReference>
<evidence type="ECO:0000256" key="2">
    <source>
        <dbReference type="SAM" id="Phobius"/>
    </source>
</evidence>
<keyword evidence="2" id="KW-0472">Membrane</keyword>
<evidence type="ECO:0000256" key="1">
    <source>
        <dbReference type="SAM" id="MobiDB-lite"/>
    </source>
</evidence>
<protein>
    <recommendedName>
        <fullName evidence="5">Membrane protein YjdF</fullName>
    </recommendedName>
</protein>
<keyword evidence="2" id="KW-0812">Transmembrane</keyword>